<dbReference type="AlphaFoldDB" id="A0A811UHI5"/>
<reference evidence="1" key="1">
    <citation type="submission" date="2020-11" db="EMBL/GenBank/DDBJ databases">
        <authorList>
            <person name="Whitehead M."/>
        </authorList>
    </citation>
    <scope>NUCLEOTIDE SEQUENCE</scope>
    <source>
        <strain evidence="1">EGII</strain>
    </source>
</reference>
<proteinExistence type="predicted"/>
<organism evidence="1 2">
    <name type="scientific">Ceratitis capitata</name>
    <name type="common">Mediterranean fruit fly</name>
    <name type="synonym">Tephritis capitata</name>
    <dbReference type="NCBI Taxonomy" id="7213"/>
    <lineage>
        <taxon>Eukaryota</taxon>
        <taxon>Metazoa</taxon>
        <taxon>Ecdysozoa</taxon>
        <taxon>Arthropoda</taxon>
        <taxon>Hexapoda</taxon>
        <taxon>Insecta</taxon>
        <taxon>Pterygota</taxon>
        <taxon>Neoptera</taxon>
        <taxon>Endopterygota</taxon>
        <taxon>Diptera</taxon>
        <taxon>Brachycera</taxon>
        <taxon>Muscomorpha</taxon>
        <taxon>Tephritoidea</taxon>
        <taxon>Tephritidae</taxon>
        <taxon>Ceratitis</taxon>
        <taxon>Ceratitis</taxon>
    </lineage>
</organism>
<gene>
    <name evidence="1" type="ORF">CCAP1982_LOCUS5729</name>
</gene>
<accession>A0A811UHI5</accession>
<name>A0A811UHI5_CERCA</name>
<sequence length="131" mass="14849">MKPSTSTTISRQNKTKGSIVRHYNLFCSSSAFWRSMSGQSKSCPESTRVVSSPSSAFWYQLRAMFCIRSRPCGLKYGGTVEDTEPRILEKKFLMIDEALLTSSGGVYKRNCHIWALKIFSTSVKRLCMTKK</sequence>
<comment type="caution">
    <text evidence="1">The sequence shown here is derived from an EMBL/GenBank/DDBJ whole genome shotgun (WGS) entry which is preliminary data.</text>
</comment>
<dbReference type="Proteomes" id="UP000606786">
    <property type="component" value="Unassembled WGS sequence"/>
</dbReference>
<keyword evidence="2" id="KW-1185">Reference proteome</keyword>
<evidence type="ECO:0000313" key="2">
    <source>
        <dbReference type="Proteomes" id="UP000606786"/>
    </source>
</evidence>
<evidence type="ECO:0000313" key="1">
    <source>
        <dbReference type="EMBL" id="CAD6997075.1"/>
    </source>
</evidence>
<dbReference type="EMBL" id="CAJHJT010000012">
    <property type="protein sequence ID" value="CAD6997075.1"/>
    <property type="molecule type" value="Genomic_DNA"/>
</dbReference>
<protein>
    <submittedName>
        <fullName evidence="1">(Mediterranean fruit fly) hypothetical protein</fullName>
    </submittedName>
</protein>